<organism evidence="2 3">
    <name type="scientific">Reticulomyxa filosa</name>
    <dbReference type="NCBI Taxonomy" id="46433"/>
    <lineage>
        <taxon>Eukaryota</taxon>
        <taxon>Sar</taxon>
        <taxon>Rhizaria</taxon>
        <taxon>Retaria</taxon>
        <taxon>Foraminifera</taxon>
        <taxon>Monothalamids</taxon>
        <taxon>Reticulomyxidae</taxon>
        <taxon>Reticulomyxa</taxon>
    </lineage>
</organism>
<comment type="caution">
    <text evidence="2">The sequence shown here is derived from an EMBL/GenBank/DDBJ whole genome shotgun (WGS) entry which is preliminary data.</text>
</comment>
<proteinExistence type="predicted"/>
<dbReference type="Proteomes" id="UP000023152">
    <property type="component" value="Unassembled WGS sequence"/>
</dbReference>
<sequence length="446" mass="51830">VFTLYSSRDIAKFFWGLKGCKFTEAPVKSVDSCRVTLLSEFQNEKFPKSAQSTDLIRCSATFETLSDLSDGLLQFEEFVNNNKEKFTKIARIKNGFNIPSGRRGFGKEGQLFGCSKKMRLAIPDTYSAIKFDLIYSIDDDKEPNENGNNTTVPSKKSMICQVQFLWKAIVKSNKKQEKLLNLIAQKSFLTECHRQMQINSFDFDLKLAGFAHQLLAPLIIHFPLEFARSSYIREQKDSDNKNYLCQMAYNGNVKYQCAKEIMELLPPELVESQLCDSDRENTLPLMYALWKQSTMECIRLFIPANLDSSLWSQTTQVLLCLISHKQSFFGTGFGYHALIYAVRNEHVPTKDILELAKKHISEERWQELILSPERWVIFQNFTPIHFAFFVQDEVGEELMQYIIPIDFRTNFTFWESTTNFNHVCYFFFPCVCVVNILYLFVVYMFV</sequence>
<gene>
    <name evidence="2" type="ORF">RFI_26463</name>
</gene>
<name>X6MBW5_RETFI</name>
<reference evidence="2 3" key="1">
    <citation type="journal article" date="2013" name="Curr. Biol.">
        <title>The Genome of the Foraminiferan Reticulomyxa filosa.</title>
        <authorList>
            <person name="Glockner G."/>
            <person name="Hulsmann N."/>
            <person name="Schleicher M."/>
            <person name="Noegel A.A."/>
            <person name="Eichinger L."/>
            <person name="Gallinger C."/>
            <person name="Pawlowski J."/>
            <person name="Sierra R."/>
            <person name="Euteneuer U."/>
            <person name="Pillet L."/>
            <person name="Moustafa A."/>
            <person name="Platzer M."/>
            <person name="Groth M."/>
            <person name="Szafranski K."/>
            <person name="Schliwa M."/>
        </authorList>
    </citation>
    <scope>NUCLEOTIDE SEQUENCE [LARGE SCALE GENOMIC DNA]</scope>
</reference>
<keyword evidence="3" id="KW-1185">Reference proteome</keyword>
<evidence type="ECO:0000256" key="1">
    <source>
        <dbReference type="SAM" id="Phobius"/>
    </source>
</evidence>
<feature type="transmembrane region" description="Helical" evidence="1">
    <location>
        <begin position="425"/>
        <end position="445"/>
    </location>
</feature>
<evidence type="ECO:0000313" key="2">
    <source>
        <dbReference type="EMBL" id="ETO10917.1"/>
    </source>
</evidence>
<protein>
    <submittedName>
        <fullName evidence="2">Uncharacterized protein</fullName>
    </submittedName>
</protein>
<keyword evidence="1" id="KW-0812">Transmembrane</keyword>
<evidence type="ECO:0000313" key="3">
    <source>
        <dbReference type="Proteomes" id="UP000023152"/>
    </source>
</evidence>
<keyword evidence="1" id="KW-1133">Transmembrane helix</keyword>
<feature type="non-terminal residue" evidence="2">
    <location>
        <position position="1"/>
    </location>
</feature>
<dbReference type="AlphaFoldDB" id="X6MBW5"/>
<accession>X6MBW5</accession>
<dbReference type="EMBL" id="ASPP01022979">
    <property type="protein sequence ID" value="ETO10917.1"/>
    <property type="molecule type" value="Genomic_DNA"/>
</dbReference>
<keyword evidence="1" id="KW-0472">Membrane</keyword>